<dbReference type="Proteomes" id="UP000249260">
    <property type="component" value="Unassembled WGS sequence"/>
</dbReference>
<gene>
    <name evidence="2" type="ORF">DL346_20655</name>
</gene>
<evidence type="ECO:0000313" key="3">
    <source>
        <dbReference type="Proteomes" id="UP000249260"/>
    </source>
</evidence>
<dbReference type="AlphaFoldDB" id="A0A328U087"/>
<dbReference type="OrthoDB" id="2662407at2"/>
<dbReference type="SUPFAM" id="SSF47413">
    <property type="entry name" value="lambda repressor-like DNA-binding domains"/>
    <property type="match status" value="1"/>
</dbReference>
<organism evidence="2 3">
    <name type="scientific">Paenibacillus montanisoli</name>
    <dbReference type="NCBI Taxonomy" id="2081970"/>
    <lineage>
        <taxon>Bacteria</taxon>
        <taxon>Bacillati</taxon>
        <taxon>Bacillota</taxon>
        <taxon>Bacilli</taxon>
        <taxon>Bacillales</taxon>
        <taxon>Paenibacillaceae</taxon>
        <taxon>Paenibacillus</taxon>
    </lineage>
</organism>
<dbReference type="InterPro" id="IPR010982">
    <property type="entry name" value="Lambda_DNA-bd_dom_sf"/>
</dbReference>
<evidence type="ECO:0000313" key="2">
    <source>
        <dbReference type="EMBL" id="RAP74861.1"/>
    </source>
</evidence>
<dbReference type="Gene3D" id="1.10.260.40">
    <property type="entry name" value="lambda repressor-like DNA-binding domains"/>
    <property type="match status" value="1"/>
</dbReference>
<keyword evidence="3" id="KW-1185">Reference proteome</keyword>
<dbReference type="GO" id="GO:0003677">
    <property type="term" value="F:DNA binding"/>
    <property type="evidence" value="ECO:0007669"/>
    <property type="project" value="InterPro"/>
</dbReference>
<protein>
    <recommendedName>
        <fullName evidence="1">HTH cro/C1-type domain-containing protein</fullName>
    </recommendedName>
</protein>
<proteinExistence type="predicted"/>
<dbReference type="PROSITE" id="PS50943">
    <property type="entry name" value="HTH_CROC1"/>
    <property type="match status" value="1"/>
</dbReference>
<sequence>MRIANKLTLKEMAKALGLNTPGGYSRIESGENELKAKHLPAIASKFGVDLHQLTDDIFFKKKVD</sequence>
<name>A0A328U087_9BACL</name>
<reference evidence="2 3" key="1">
    <citation type="submission" date="2018-06" db="EMBL/GenBank/DDBJ databases">
        <title>Paenibacillus montanisoli sp. nov., isolated from mountain area soil.</title>
        <authorList>
            <person name="Wu M."/>
        </authorList>
    </citation>
    <scope>NUCLEOTIDE SEQUENCE [LARGE SCALE GENOMIC DNA]</scope>
    <source>
        <strain evidence="2 3">RA17</strain>
    </source>
</reference>
<accession>A0A328U087</accession>
<dbReference type="InterPro" id="IPR001387">
    <property type="entry name" value="Cro/C1-type_HTH"/>
</dbReference>
<dbReference type="EMBL" id="QLUW01000004">
    <property type="protein sequence ID" value="RAP74861.1"/>
    <property type="molecule type" value="Genomic_DNA"/>
</dbReference>
<dbReference type="CDD" id="cd00093">
    <property type="entry name" value="HTH_XRE"/>
    <property type="match status" value="1"/>
</dbReference>
<feature type="domain" description="HTH cro/C1-type" evidence="1">
    <location>
        <begin position="1"/>
        <end position="53"/>
    </location>
</feature>
<dbReference type="Pfam" id="PF01381">
    <property type="entry name" value="HTH_3"/>
    <property type="match status" value="1"/>
</dbReference>
<comment type="caution">
    <text evidence="2">The sequence shown here is derived from an EMBL/GenBank/DDBJ whole genome shotgun (WGS) entry which is preliminary data.</text>
</comment>
<dbReference type="SMART" id="SM00530">
    <property type="entry name" value="HTH_XRE"/>
    <property type="match status" value="1"/>
</dbReference>
<evidence type="ECO:0000259" key="1">
    <source>
        <dbReference type="PROSITE" id="PS50943"/>
    </source>
</evidence>